<keyword evidence="3" id="KW-1185">Reference proteome</keyword>
<dbReference type="OrthoDB" id="5841843at2759"/>
<evidence type="ECO:0000313" key="2">
    <source>
        <dbReference type="EMBL" id="KJH47923.1"/>
    </source>
</evidence>
<protein>
    <submittedName>
        <fullName evidence="2">Uncharacterized protein</fullName>
    </submittedName>
</protein>
<gene>
    <name evidence="2" type="ORF">DICVIV_05990</name>
</gene>
<keyword evidence="1" id="KW-0472">Membrane</keyword>
<accession>A0A0D8XTH9</accession>
<organism evidence="2 3">
    <name type="scientific">Dictyocaulus viviparus</name>
    <name type="common">Bovine lungworm</name>
    <dbReference type="NCBI Taxonomy" id="29172"/>
    <lineage>
        <taxon>Eukaryota</taxon>
        <taxon>Metazoa</taxon>
        <taxon>Ecdysozoa</taxon>
        <taxon>Nematoda</taxon>
        <taxon>Chromadorea</taxon>
        <taxon>Rhabditida</taxon>
        <taxon>Rhabditina</taxon>
        <taxon>Rhabditomorpha</taxon>
        <taxon>Strongyloidea</taxon>
        <taxon>Metastrongylidae</taxon>
        <taxon>Dictyocaulus</taxon>
    </lineage>
</organism>
<feature type="transmembrane region" description="Helical" evidence="1">
    <location>
        <begin position="127"/>
        <end position="150"/>
    </location>
</feature>
<dbReference type="EMBL" id="KN716288">
    <property type="protein sequence ID" value="KJH47923.1"/>
    <property type="molecule type" value="Genomic_DNA"/>
</dbReference>
<evidence type="ECO:0000313" key="3">
    <source>
        <dbReference type="Proteomes" id="UP000053766"/>
    </source>
</evidence>
<proteinExistence type="predicted"/>
<keyword evidence="1" id="KW-0812">Transmembrane</keyword>
<reference evidence="3" key="2">
    <citation type="journal article" date="2016" name="Sci. Rep.">
        <title>Dictyocaulus viviparus genome, variome and transcriptome elucidate lungworm biology and support future intervention.</title>
        <authorList>
            <person name="McNulty S.N."/>
            <person name="Strube C."/>
            <person name="Rosa B.A."/>
            <person name="Martin J.C."/>
            <person name="Tyagi R."/>
            <person name="Choi Y.J."/>
            <person name="Wang Q."/>
            <person name="Hallsworth Pepin K."/>
            <person name="Zhang X."/>
            <person name="Ozersky P."/>
            <person name="Wilson R.K."/>
            <person name="Sternberg P.W."/>
            <person name="Gasser R.B."/>
            <person name="Mitreva M."/>
        </authorList>
    </citation>
    <scope>NUCLEOTIDE SEQUENCE [LARGE SCALE GENOMIC DNA]</scope>
    <source>
        <strain evidence="3">HannoverDv2000</strain>
    </source>
</reference>
<dbReference type="AlphaFoldDB" id="A0A0D8XTH9"/>
<dbReference type="Proteomes" id="UP000053766">
    <property type="component" value="Unassembled WGS sequence"/>
</dbReference>
<reference evidence="2 3" key="1">
    <citation type="submission" date="2013-11" db="EMBL/GenBank/DDBJ databases">
        <title>Draft genome of the bovine lungworm Dictyocaulus viviparus.</title>
        <authorList>
            <person name="Mitreva M."/>
        </authorList>
    </citation>
    <scope>NUCLEOTIDE SEQUENCE [LARGE SCALE GENOMIC DNA]</scope>
    <source>
        <strain evidence="2 3">HannoverDv2000</strain>
    </source>
</reference>
<evidence type="ECO:0000256" key="1">
    <source>
        <dbReference type="SAM" id="Phobius"/>
    </source>
</evidence>
<name>A0A0D8XTH9_DICVI</name>
<keyword evidence="1" id="KW-1133">Transmembrane helix</keyword>
<sequence length="155" mass="17301">MNKDSDSDRCDNKCFIDKETCDPKEINLVRPLLPTGIPPIRVTPWSNAAKIFNTAKSTPTTTTTTSTTTTTTTIRTTSAAYSKTVLSFPNMRKTKSHPKLRLAAMNTSMRSRCRITYPRKKTIGSRVVPLLVCNSAYTIFTSLLLLILVLHCILF</sequence>
<dbReference type="STRING" id="29172.A0A0D8XTH9"/>